<reference evidence="1 2" key="1">
    <citation type="submission" date="2021-06" db="EMBL/GenBank/DDBJ databases">
        <authorList>
            <person name="Kallberg Y."/>
            <person name="Tangrot J."/>
            <person name="Rosling A."/>
        </authorList>
    </citation>
    <scope>NUCLEOTIDE SEQUENCE [LARGE SCALE GENOMIC DNA]</scope>
    <source>
        <strain evidence="1 2">120-4 pot B 10/14</strain>
    </source>
</reference>
<comment type="caution">
    <text evidence="1">The sequence shown here is derived from an EMBL/GenBank/DDBJ whole genome shotgun (WGS) entry which is preliminary data.</text>
</comment>
<accession>A0ABN7V6X7</accession>
<evidence type="ECO:0000313" key="2">
    <source>
        <dbReference type="Proteomes" id="UP000789901"/>
    </source>
</evidence>
<dbReference type="Proteomes" id="UP000789901">
    <property type="component" value="Unassembled WGS sequence"/>
</dbReference>
<dbReference type="PANTHER" id="PTHR35385">
    <property type="entry name" value="PROTEIN B, PUTATIVE-RELATED-RELATED"/>
    <property type="match status" value="1"/>
</dbReference>
<dbReference type="PANTHER" id="PTHR35385:SF2">
    <property type="entry name" value="PROTEIN B, PUTATIVE-RELATED"/>
    <property type="match status" value="1"/>
</dbReference>
<organism evidence="1 2">
    <name type="scientific">Gigaspora margarita</name>
    <dbReference type="NCBI Taxonomy" id="4874"/>
    <lineage>
        <taxon>Eukaryota</taxon>
        <taxon>Fungi</taxon>
        <taxon>Fungi incertae sedis</taxon>
        <taxon>Mucoromycota</taxon>
        <taxon>Glomeromycotina</taxon>
        <taxon>Glomeromycetes</taxon>
        <taxon>Diversisporales</taxon>
        <taxon>Gigasporaceae</taxon>
        <taxon>Gigaspora</taxon>
    </lineage>
</organism>
<gene>
    <name evidence="1" type="ORF">GMARGA_LOCUS14956</name>
</gene>
<dbReference type="EMBL" id="CAJVQB010010123">
    <property type="protein sequence ID" value="CAG8736886.1"/>
    <property type="molecule type" value="Genomic_DNA"/>
</dbReference>
<proteinExistence type="predicted"/>
<evidence type="ECO:0000313" key="1">
    <source>
        <dbReference type="EMBL" id="CAG8736886.1"/>
    </source>
</evidence>
<name>A0ABN7V6X7_GIGMA</name>
<sequence length="338" mass="39032">MPKMKGFQIQGQKIILYKLCHCVHCNKVRQKQKNYILKKPYSLRARNIGYMTSIHLQLEQSLNFWRIKNKICNTYLELYSHRHSLATALCAYKYSLYLQANSKKKLIQLLADCRQNPNYEYILHLFEQYRDNYLGGQNSLCAGALPLGIIIILDELEITLKKGLDFLKELFLLYAFFEHGPDIGPQIFLTDDSSANNSLSQEISELPEFHKLTINKNILTNNALPQEISKIQELQEPDIDNIVVAEHNLAFFDSFLKTIKNNYENSLIFFLYDVNCNTDPHVCIRSGAKICIQVESVKCKKTIKDKENNSHVIPVCKVQAVGKKMHSLSKNINKNQLN</sequence>
<keyword evidence="2" id="KW-1185">Reference proteome</keyword>
<protein>
    <submittedName>
        <fullName evidence="1">32299_t:CDS:1</fullName>
    </submittedName>
</protein>